<dbReference type="GO" id="GO:0016324">
    <property type="term" value="C:apical plasma membrane"/>
    <property type="evidence" value="ECO:0007669"/>
    <property type="project" value="TreeGrafter"/>
</dbReference>
<evidence type="ECO:0000256" key="3">
    <source>
        <dbReference type="SAM" id="Phobius"/>
    </source>
</evidence>
<gene>
    <name evidence="4" type="ORF">J4Q44_G00048030</name>
</gene>
<evidence type="ECO:0000256" key="1">
    <source>
        <dbReference type="ARBA" id="ARBA00005773"/>
    </source>
</evidence>
<dbReference type="PANTHER" id="PTHR10686">
    <property type="entry name" value="FOLATE TRANSPORTER"/>
    <property type="match status" value="1"/>
</dbReference>
<keyword evidence="5" id="KW-1185">Reference proteome</keyword>
<protein>
    <submittedName>
        <fullName evidence="4">Uncharacterized protein</fullName>
    </submittedName>
</protein>
<dbReference type="GO" id="GO:0016323">
    <property type="term" value="C:basolateral plasma membrane"/>
    <property type="evidence" value="ECO:0007669"/>
    <property type="project" value="TreeGrafter"/>
</dbReference>
<keyword evidence="3" id="KW-1133">Transmembrane helix</keyword>
<dbReference type="AlphaFoldDB" id="A0AAN8R4V1"/>
<name>A0AAN8R4V1_9TELE</name>
<organism evidence="4 5">
    <name type="scientific">Coregonus suidteri</name>
    <dbReference type="NCBI Taxonomy" id="861788"/>
    <lineage>
        <taxon>Eukaryota</taxon>
        <taxon>Metazoa</taxon>
        <taxon>Chordata</taxon>
        <taxon>Craniata</taxon>
        <taxon>Vertebrata</taxon>
        <taxon>Euteleostomi</taxon>
        <taxon>Actinopterygii</taxon>
        <taxon>Neopterygii</taxon>
        <taxon>Teleostei</taxon>
        <taxon>Protacanthopterygii</taxon>
        <taxon>Salmoniformes</taxon>
        <taxon>Salmonidae</taxon>
        <taxon>Coregoninae</taxon>
        <taxon>Coregonus</taxon>
    </lineage>
</organism>
<evidence type="ECO:0000313" key="4">
    <source>
        <dbReference type="EMBL" id="KAK6325461.1"/>
    </source>
</evidence>
<feature type="region of interest" description="Disordered" evidence="2">
    <location>
        <begin position="64"/>
        <end position="100"/>
    </location>
</feature>
<comment type="caution">
    <text evidence="4">The sequence shown here is derived from an EMBL/GenBank/DDBJ whole genome shotgun (WGS) entry which is preliminary data.</text>
</comment>
<keyword evidence="3" id="KW-0472">Membrane</keyword>
<dbReference type="GO" id="GO:0005542">
    <property type="term" value="F:folic acid binding"/>
    <property type="evidence" value="ECO:0007669"/>
    <property type="project" value="TreeGrafter"/>
</dbReference>
<feature type="transmembrane region" description="Helical" evidence="3">
    <location>
        <begin position="34"/>
        <end position="57"/>
    </location>
</feature>
<dbReference type="PANTHER" id="PTHR10686:SF12">
    <property type="entry name" value="REDUCED FOLATE TRANSPORTER"/>
    <property type="match status" value="1"/>
</dbReference>
<proteinExistence type="inferred from homology"/>
<dbReference type="EMBL" id="JAGTTL010000003">
    <property type="protein sequence ID" value="KAK6325461.1"/>
    <property type="molecule type" value="Genomic_DNA"/>
</dbReference>
<evidence type="ECO:0000256" key="2">
    <source>
        <dbReference type="SAM" id="MobiDB-lite"/>
    </source>
</evidence>
<keyword evidence="3" id="KW-0812">Transmembrane</keyword>
<comment type="similarity">
    <text evidence="1">Belongs to the reduced folate carrier (RFC) transporter (TC 2.A.48) family.</text>
</comment>
<evidence type="ECO:0000313" key="5">
    <source>
        <dbReference type="Proteomes" id="UP001356427"/>
    </source>
</evidence>
<accession>A0AAN8R4V1</accession>
<dbReference type="GO" id="GO:0008518">
    <property type="term" value="F:folate:monoatomic anion antiporter activity"/>
    <property type="evidence" value="ECO:0007669"/>
    <property type="project" value="TreeGrafter"/>
</dbReference>
<feature type="compositionally biased region" description="Polar residues" evidence="2">
    <location>
        <begin position="71"/>
        <end position="100"/>
    </location>
</feature>
<dbReference type="InterPro" id="IPR002666">
    <property type="entry name" value="Folate_carrier"/>
</dbReference>
<sequence>MESHCIIPNVHQWTIITLIVSDKKGLGLDVHSQFLIYFFYFALLTVIYLGCAVWVIIRHYRNQSAGGGGATDQSTPTELCSVPSKPSETEPLSNGNNVKA</sequence>
<reference evidence="4 5" key="1">
    <citation type="submission" date="2021-04" db="EMBL/GenBank/DDBJ databases">
        <authorList>
            <person name="De Guttry C."/>
            <person name="Zahm M."/>
            <person name="Klopp C."/>
            <person name="Cabau C."/>
            <person name="Louis A."/>
            <person name="Berthelot C."/>
            <person name="Parey E."/>
            <person name="Roest Crollius H."/>
            <person name="Montfort J."/>
            <person name="Robinson-Rechavi M."/>
            <person name="Bucao C."/>
            <person name="Bouchez O."/>
            <person name="Gislard M."/>
            <person name="Lluch J."/>
            <person name="Milhes M."/>
            <person name="Lampietro C."/>
            <person name="Lopez Roques C."/>
            <person name="Donnadieu C."/>
            <person name="Braasch I."/>
            <person name="Desvignes T."/>
            <person name="Postlethwait J."/>
            <person name="Bobe J."/>
            <person name="Wedekind C."/>
            <person name="Guiguen Y."/>
        </authorList>
    </citation>
    <scope>NUCLEOTIDE SEQUENCE [LARGE SCALE GENOMIC DNA]</scope>
    <source>
        <strain evidence="4">Cs_M1</strain>
        <tissue evidence="4">Blood</tissue>
    </source>
</reference>
<dbReference type="Proteomes" id="UP001356427">
    <property type="component" value="Unassembled WGS sequence"/>
</dbReference>
<dbReference type="GO" id="GO:0098838">
    <property type="term" value="P:folate transmembrane transport"/>
    <property type="evidence" value="ECO:0007669"/>
    <property type="project" value="TreeGrafter"/>
</dbReference>